<evidence type="ECO:0000313" key="2">
    <source>
        <dbReference type="Proteomes" id="UP000663937"/>
    </source>
</evidence>
<keyword evidence="2" id="KW-1185">Reference proteome</keyword>
<dbReference type="AlphaFoldDB" id="A0A8A4ZGM3"/>
<dbReference type="RefSeq" id="WP_227423930.1">
    <property type="nucleotide sequence ID" value="NZ_CP071868.1"/>
</dbReference>
<organism evidence="1 2">
    <name type="scientific">Pengzhenrongella sicca</name>
    <dbReference type="NCBI Taxonomy" id="2819238"/>
    <lineage>
        <taxon>Bacteria</taxon>
        <taxon>Bacillati</taxon>
        <taxon>Actinomycetota</taxon>
        <taxon>Actinomycetes</taxon>
        <taxon>Micrococcales</taxon>
        <taxon>Pengzhenrongella</taxon>
    </lineage>
</organism>
<dbReference type="EMBL" id="CP071868">
    <property type="protein sequence ID" value="QTE29637.1"/>
    <property type="molecule type" value="Genomic_DNA"/>
</dbReference>
<protein>
    <submittedName>
        <fullName evidence="1">Uncharacterized protein</fullName>
    </submittedName>
</protein>
<reference evidence="1" key="1">
    <citation type="submission" date="2021-03" db="EMBL/GenBank/DDBJ databases">
        <title>Pengzhenrongella sicca gen. nov., sp. nov., a new member of suborder Micrococcineae isolated from High-Arctic tundra soil.</title>
        <authorList>
            <person name="Peng F."/>
        </authorList>
    </citation>
    <scope>NUCLEOTIDE SEQUENCE</scope>
    <source>
        <strain evidence="1">LRZ-2</strain>
    </source>
</reference>
<gene>
    <name evidence="1" type="ORF">J4E96_00805</name>
</gene>
<sequence length="104" mass="11080">MDRADDLSFPRWNPGGQLGYSLAAAAERLERNGLRPVGSHPHTGMTRPQRAALGALLGCGMVRPQVLLDLEVLDAIFRGKYQLAGGLVEACETALGRPLVAQTA</sequence>
<dbReference type="Proteomes" id="UP000663937">
    <property type="component" value="Chromosome"/>
</dbReference>
<dbReference type="KEGG" id="psic:J4E96_00805"/>
<proteinExistence type="predicted"/>
<name>A0A8A4ZGM3_9MICO</name>
<evidence type="ECO:0000313" key="1">
    <source>
        <dbReference type="EMBL" id="QTE29637.1"/>
    </source>
</evidence>
<accession>A0A8A4ZGM3</accession>